<feature type="transmembrane region" description="Helical" evidence="6">
    <location>
        <begin position="113"/>
        <end position="139"/>
    </location>
</feature>
<dbReference type="AlphaFoldDB" id="A0A6G4QXA9"/>
<feature type="transmembrane region" description="Helical" evidence="6">
    <location>
        <begin position="185"/>
        <end position="206"/>
    </location>
</feature>
<keyword evidence="5 6" id="KW-0472">Membrane</keyword>
<feature type="transmembrane region" description="Helical" evidence="6">
    <location>
        <begin position="151"/>
        <end position="173"/>
    </location>
</feature>
<feature type="transmembrane region" description="Helical" evidence="6">
    <location>
        <begin position="40"/>
        <end position="65"/>
    </location>
</feature>
<feature type="transmembrane region" description="Helical" evidence="6">
    <location>
        <begin position="6"/>
        <end position="28"/>
    </location>
</feature>
<dbReference type="Pfam" id="PF01810">
    <property type="entry name" value="LysE"/>
    <property type="match status" value="1"/>
</dbReference>
<dbReference type="PIRSF" id="PIRSF006324">
    <property type="entry name" value="LeuE"/>
    <property type="match status" value="1"/>
</dbReference>
<reference evidence="7" key="1">
    <citation type="submission" date="2020-02" db="EMBL/GenBank/DDBJ databases">
        <authorList>
            <person name="Gao J."/>
            <person name="Sun J."/>
        </authorList>
    </citation>
    <scope>NUCLEOTIDE SEQUENCE</scope>
    <source>
        <strain evidence="7">602-2</strain>
    </source>
</reference>
<comment type="caution">
    <text evidence="7">The sequence shown here is derived from an EMBL/GenBank/DDBJ whole genome shotgun (WGS) entry which is preliminary data.</text>
</comment>
<dbReference type="RefSeq" id="WP_165258875.1">
    <property type="nucleotide sequence ID" value="NZ_JAAKGT010000004.1"/>
</dbReference>
<accession>A0A6G4QXA9</accession>
<dbReference type="GO" id="GO:0015171">
    <property type="term" value="F:amino acid transmembrane transporter activity"/>
    <property type="evidence" value="ECO:0007669"/>
    <property type="project" value="TreeGrafter"/>
</dbReference>
<dbReference type="InterPro" id="IPR001123">
    <property type="entry name" value="LeuE-type"/>
</dbReference>
<sequence length="209" mass="21917">MSPHAYLLFVAASIVLVLVPGPDMAYMLTRTLAQGRRAGVMAALGINAGAYVHLAAAVAGLSALLLASATAFLVVKWAGAAYLVYLGVRALFSRTATSELAGGELRGRSLRAVFWQGFWSDVLNPKVAVFYVALLPQFIEPAAGHPTAQLILLGVTSNVLAILINLVLVVLAARLTAGLRRNAGVALWLQRAMGVLFVGLGLRLAAEKA</sequence>
<keyword evidence="4 6" id="KW-1133">Transmembrane helix</keyword>
<evidence type="ECO:0000256" key="4">
    <source>
        <dbReference type="ARBA" id="ARBA00022989"/>
    </source>
</evidence>
<dbReference type="GO" id="GO:0005886">
    <property type="term" value="C:plasma membrane"/>
    <property type="evidence" value="ECO:0007669"/>
    <property type="project" value="UniProtKB-SubCell"/>
</dbReference>
<keyword evidence="3 6" id="KW-0812">Transmembrane</keyword>
<dbReference type="PANTHER" id="PTHR30086:SF20">
    <property type="entry name" value="ARGININE EXPORTER PROTEIN ARGO-RELATED"/>
    <property type="match status" value="1"/>
</dbReference>
<comment type="subcellular location">
    <subcellularLocation>
        <location evidence="1">Cell membrane</location>
        <topology evidence="1">Multi-pass membrane protein</topology>
    </subcellularLocation>
</comment>
<evidence type="ECO:0000256" key="5">
    <source>
        <dbReference type="ARBA" id="ARBA00023136"/>
    </source>
</evidence>
<feature type="transmembrane region" description="Helical" evidence="6">
    <location>
        <begin position="71"/>
        <end position="92"/>
    </location>
</feature>
<gene>
    <name evidence="7" type="ORF">G5B46_11770</name>
</gene>
<name>A0A6G4QXA9_9CAUL</name>
<organism evidence="7">
    <name type="scientific">Caulobacter sp. 602-2</name>
    <dbReference type="NCBI Taxonomy" id="2710887"/>
    <lineage>
        <taxon>Bacteria</taxon>
        <taxon>Pseudomonadati</taxon>
        <taxon>Pseudomonadota</taxon>
        <taxon>Alphaproteobacteria</taxon>
        <taxon>Caulobacterales</taxon>
        <taxon>Caulobacteraceae</taxon>
        <taxon>Caulobacter</taxon>
    </lineage>
</organism>
<evidence type="ECO:0000256" key="1">
    <source>
        <dbReference type="ARBA" id="ARBA00004651"/>
    </source>
</evidence>
<evidence type="ECO:0000313" key="7">
    <source>
        <dbReference type="EMBL" id="NGM50286.1"/>
    </source>
</evidence>
<keyword evidence="2" id="KW-1003">Cell membrane</keyword>
<dbReference type="EMBL" id="JAAKGT010000004">
    <property type="protein sequence ID" value="NGM50286.1"/>
    <property type="molecule type" value="Genomic_DNA"/>
</dbReference>
<evidence type="ECO:0000256" key="2">
    <source>
        <dbReference type="ARBA" id="ARBA00022475"/>
    </source>
</evidence>
<evidence type="ECO:0000256" key="3">
    <source>
        <dbReference type="ARBA" id="ARBA00022692"/>
    </source>
</evidence>
<dbReference type="PANTHER" id="PTHR30086">
    <property type="entry name" value="ARGININE EXPORTER PROTEIN ARGO"/>
    <property type="match status" value="1"/>
</dbReference>
<protein>
    <submittedName>
        <fullName evidence="7">LysE family translocator</fullName>
    </submittedName>
</protein>
<proteinExistence type="predicted"/>
<evidence type="ECO:0000256" key="6">
    <source>
        <dbReference type="SAM" id="Phobius"/>
    </source>
</evidence>